<evidence type="ECO:0000313" key="8">
    <source>
        <dbReference type="EMBL" id="OMJ22464.1"/>
    </source>
</evidence>
<feature type="compositionally biased region" description="Low complexity" evidence="5">
    <location>
        <begin position="25"/>
        <end position="37"/>
    </location>
</feature>
<dbReference type="InterPro" id="IPR002893">
    <property type="entry name" value="Znf_MYND"/>
</dbReference>
<dbReference type="PANTHER" id="PTHR12197">
    <property type="entry name" value="HISTONE-LYSINE N-METHYLTRANSFERASE SMYD"/>
    <property type="match status" value="1"/>
</dbReference>
<protein>
    <submittedName>
        <fullName evidence="8">Histone-lysine N-methyltransferase ASHR1</fullName>
    </submittedName>
</protein>
<dbReference type="InterPro" id="IPR046341">
    <property type="entry name" value="SET_dom_sf"/>
</dbReference>
<dbReference type="EMBL" id="LSSM01002253">
    <property type="protein sequence ID" value="OMJ22464.1"/>
    <property type="molecule type" value="Genomic_DNA"/>
</dbReference>
<keyword evidence="9" id="KW-1185">Reference proteome</keyword>
<gene>
    <name evidence="8" type="ORF">AYI69_g5387</name>
</gene>
<dbReference type="InterPro" id="IPR001214">
    <property type="entry name" value="SET_dom"/>
</dbReference>
<dbReference type="SUPFAM" id="SSF82199">
    <property type="entry name" value="SET domain"/>
    <property type="match status" value="1"/>
</dbReference>
<dbReference type="Pfam" id="PF00856">
    <property type="entry name" value="SET"/>
    <property type="match status" value="1"/>
</dbReference>
<dbReference type="GO" id="GO:0008270">
    <property type="term" value="F:zinc ion binding"/>
    <property type="evidence" value="ECO:0007669"/>
    <property type="project" value="UniProtKB-KW"/>
</dbReference>
<dbReference type="PANTHER" id="PTHR12197:SF251">
    <property type="entry name" value="EG:BACR7C10.4 PROTEIN"/>
    <property type="match status" value="1"/>
</dbReference>
<dbReference type="SUPFAM" id="SSF144232">
    <property type="entry name" value="HIT/MYND zinc finger-like"/>
    <property type="match status" value="1"/>
</dbReference>
<proteinExistence type="predicted"/>
<evidence type="ECO:0000313" key="9">
    <source>
        <dbReference type="Proteomes" id="UP000187429"/>
    </source>
</evidence>
<evidence type="ECO:0000256" key="3">
    <source>
        <dbReference type="ARBA" id="ARBA00022833"/>
    </source>
</evidence>
<keyword evidence="1" id="KW-0479">Metal-binding</keyword>
<dbReference type="OrthoDB" id="5945798at2759"/>
<dbReference type="Gene3D" id="1.10.220.160">
    <property type="match status" value="1"/>
</dbReference>
<dbReference type="Gene3D" id="6.10.140.2220">
    <property type="match status" value="1"/>
</dbReference>
<accession>A0A1R1Y6N4</accession>
<evidence type="ECO:0000256" key="2">
    <source>
        <dbReference type="ARBA" id="ARBA00022771"/>
    </source>
</evidence>
<evidence type="ECO:0000259" key="6">
    <source>
        <dbReference type="PROSITE" id="PS50280"/>
    </source>
</evidence>
<evidence type="ECO:0000256" key="4">
    <source>
        <dbReference type="PROSITE-ProRule" id="PRU00134"/>
    </source>
</evidence>
<dbReference type="Pfam" id="PF01753">
    <property type="entry name" value="zf-MYND"/>
    <property type="match status" value="1"/>
</dbReference>
<dbReference type="InterPro" id="IPR050869">
    <property type="entry name" value="H3K4_H4K5_MeTrfase"/>
</dbReference>
<keyword evidence="8" id="KW-0808">Transferase</keyword>
<reference evidence="9" key="1">
    <citation type="submission" date="2017-01" db="EMBL/GenBank/DDBJ databases">
        <authorList>
            <person name="Wang Y."/>
            <person name="White M."/>
            <person name="Kvist S."/>
            <person name="Moncalvo J.-M."/>
        </authorList>
    </citation>
    <scope>NUCLEOTIDE SEQUENCE [LARGE SCALE GENOMIC DNA]</scope>
    <source>
        <strain evidence="9">ID-206-W2</strain>
    </source>
</reference>
<keyword evidence="2 4" id="KW-0863">Zinc-finger</keyword>
<keyword evidence="3" id="KW-0862">Zinc</keyword>
<keyword evidence="8" id="KW-0489">Methyltransferase</keyword>
<dbReference type="GO" id="GO:0008168">
    <property type="term" value="F:methyltransferase activity"/>
    <property type="evidence" value="ECO:0007669"/>
    <property type="project" value="UniProtKB-KW"/>
</dbReference>
<evidence type="ECO:0000256" key="5">
    <source>
        <dbReference type="SAM" id="MobiDB-lite"/>
    </source>
</evidence>
<dbReference type="GO" id="GO:0005634">
    <property type="term" value="C:nucleus"/>
    <property type="evidence" value="ECO:0007669"/>
    <property type="project" value="TreeGrafter"/>
</dbReference>
<dbReference type="AlphaFoldDB" id="A0A1R1Y6N4"/>
<feature type="domain" description="SET" evidence="6">
    <location>
        <begin position="127"/>
        <end position="366"/>
    </location>
</feature>
<comment type="caution">
    <text evidence="8">The sequence shown here is derived from an EMBL/GenBank/DDBJ whole genome shotgun (WGS) entry which is preliminary data.</text>
</comment>
<evidence type="ECO:0000259" key="7">
    <source>
        <dbReference type="PROSITE" id="PS50865"/>
    </source>
</evidence>
<sequence length="589" mass="66714">MDKSSFSNGKDSKAVFANKAKPKNLKANSHSSLISSDEISKSAKNPKILNSTSRSLLSFQAEDFVQTDKKFNTTEPIIKFKPKRKSSDDLNINLSKSDTSNKDDLLKINQFFDPLKSTYMVEKLFSFGLKTENCSVKGSKIVSTKEFSTGNLIFSEKTDYVALNDDKLHLNCSNCLLYKSKTKSIPNIHNLKRCSTCKSVYYCSRECQLADWPLHKLECKLLTKHKKISISIRLVLRVLVLLTSPKNSFDSQLIENSLESHFSRHSNDQILNISNLARLVISLNEELKFSTLSNKSITLLFLKIYINAFCLIDSELDNIGIGLFTTGFLFNHSCAPNCYASFSGNYLYIRALAPIIPGEELTITYIDQTMYYKTRQTVLEKNYFFKCNCSLCSHQKNINNHNRFYTTESPKINKIDSNTVTSSIKFIGIEKANTNELHTAPPNNDKISHGLSNLQDKFPNLALRLESLLIEIELQNISNSWEFSKIAPDTSHLQNSDKYIDSLSNSDISGHLQKHIINDIVPEHGPLENSKDSESVENQLQKFSISYQDPALSSKISEEMQFLDPQFVKIYPSTAPLNVIFLQNLLSIK</sequence>
<dbReference type="PROSITE" id="PS50865">
    <property type="entry name" value="ZF_MYND_2"/>
    <property type="match status" value="1"/>
</dbReference>
<organism evidence="8 9">
    <name type="scientific">Smittium culicis</name>
    <dbReference type="NCBI Taxonomy" id="133412"/>
    <lineage>
        <taxon>Eukaryota</taxon>
        <taxon>Fungi</taxon>
        <taxon>Fungi incertae sedis</taxon>
        <taxon>Zoopagomycota</taxon>
        <taxon>Kickxellomycotina</taxon>
        <taxon>Harpellomycetes</taxon>
        <taxon>Harpellales</taxon>
        <taxon>Legeriomycetaceae</taxon>
        <taxon>Smittium</taxon>
    </lineage>
</organism>
<feature type="region of interest" description="Disordered" evidence="5">
    <location>
        <begin position="1"/>
        <end position="41"/>
    </location>
</feature>
<dbReference type="GO" id="GO:0032259">
    <property type="term" value="P:methylation"/>
    <property type="evidence" value="ECO:0007669"/>
    <property type="project" value="UniProtKB-KW"/>
</dbReference>
<feature type="domain" description="MYND-type" evidence="7">
    <location>
        <begin position="172"/>
        <end position="219"/>
    </location>
</feature>
<dbReference type="PROSITE" id="PS50280">
    <property type="entry name" value="SET"/>
    <property type="match status" value="1"/>
</dbReference>
<dbReference type="SMART" id="SM00317">
    <property type="entry name" value="SET"/>
    <property type="match status" value="1"/>
</dbReference>
<evidence type="ECO:0000256" key="1">
    <source>
        <dbReference type="ARBA" id="ARBA00022723"/>
    </source>
</evidence>
<name>A0A1R1Y6N4_9FUNG</name>
<dbReference type="Proteomes" id="UP000187429">
    <property type="component" value="Unassembled WGS sequence"/>
</dbReference>
<dbReference type="Gene3D" id="2.170.270.10">
    <property type="entry name" value="SET domain"/>
    <property type="match status" value="1"/>
</dbReference>